<keyword evidence="1" id="KW-0812">Transmembrane</keyword>
<sequence>MVKSKIKNLVYFLYALFYFVFFILFDLKKIKKADIIFFFPYYHTGGAERVHLNIVKALCNKNICVIFTNNSATKNFRTQFYEHSNCIEINKILNKKNIFINAILKKILVRSINKAESVETIFGCNTHYFYEILSKINTSITRIDLFHAFSHSDSRETEVVESVCYIDKRIVINNSTKKDLLKIYNKYHVSSRFFNNVYIIQNGIDIISQRFAIKDFQKIKLAFVGRWSEEKRPEIFIEIAKQIISRHDSIEFIMVGTGMKSNIGNINDAGVNFLGEITNYNELEEVYNQLTFILITSEYEGFPMVIMEAMAKGVIPITTNVGGISEHIINNQNGILVSDGDKEKIVSDFINSIEKLLLSKEQMNVLSKNAYQYAHLNFQIKNFNDSYFKLLFKE</sequence>
<evidence type="ECO:0000259" key="2">
    <source>
        <dbReference type="Pfam" id="PF00534"/>
    </source>
</evidence>
<dbReference type="Pfam" id="PF00534">
    <property type="entry name" value="Glycos_transf_1"/>
    <property type="match status" value="1"/>
</dbReference>
<gene>
    <name evidence="3" type="ORF">E0I61_13160</name>
</gene>
<dbReference type="InterPro" id="IPR001296">
    <property type="entry name" value="Glyco_trans_1"/>
</dbReference>
<keyword evidence="1" id="KW-0472">Membrane</keyword>
<dbReference type="CDD" id="cd03801">
    <property type="entry name" value="GT4_PimA-like"/>
    <property type="match status" value="1"/>
</dbReference>
<proteinExistence type="predicted"/>
<keyword evidence="1" id="KW-1133">Transmembrane helix</keyword>
<dbReference type="Gene3D" id="3.40.50.2000">
    <property type="entry name" value="Glycogen Phosphorylase B"/>
    <property type="match status" value="1"/>
</dbReference>
<dbReference type="PANTHER" id="PTHR12526">
    <property type="entry name" value="GLYCOSYLTRANSFERASE"/>
    <property type="match status" value="1"/>
</dbReference>
<dbReference type="SUPFAM" id="SSF53756">
    <property type="entry name" value="UDP-Glycosyltransferase/glycogen phosphorylase"/>
    <property type="match status" value="1"/>
</dbReference>
<protein>
    <submittedName>
        <fullName evidence="3">Glycosyltransferase</fullName>
    </submittedName>
</protein>
<evidence type="ECO:0000313" key="3">
    <source>
        <dbReference type="EMBL" id="TDE28044.1"/>
    </source>
</evidence>
<evidence type="ECO:0000313" key="4">
    <source>
        <dbReference type="Proteomes" id="UP000294685"/>
    </source>
</evidence>
<reference evidence="3 4" key="1">
    <citation type="submission" date="2019-03" db="EMBL/GenBank/DDBJ databases">
        <title>Novel species of Flavobacterium.</title>
        <authorList>
            <person name="Liu Q."/>
            <person name="Xin Y.-H."/>
        </authorList>
    </citation>
    <scope>NUCLEOTIDE SEQUENCE [LARGE SCALE GENOMIC DNA]</scope>
    <source>
        <strain evidence="3 4">LB2P22</strain>
    </source>
</reference>
<dbReference type="PANTHER" id="PTHR12526:SF638">
    <property type="entry name" value="SPORE COAT PROTEIN SA"/>
    <property type="match status" value="1"/>
</dbReference>
<comment type="caution">
    <text evidence="3">The sequence shown here is derived from an EMBL/GenBank/DDBJ whole genome shotgun (WGS) entry which is preliminary data.</text>
</comment>
<organism evidence="3 4">
    <name type="scientific">Flavobacterium ranwuense</name>
    <dbReference type="NCBI Taxonomy" id="2541725"/>
    <lineage>
        <taxon>Bacteria</taxon>
        <taxon>Pseudomonadati</taxon>
        <taxon>Bacteroidota</taxon>
        <taxon>Flavobacteriia</taxon>
        <taxon>Flavobacteriales</taxon>
        <taxon>Flavobacteriaceae</taxon>
        <taxon>Flavobacterium</taxon>
    </lineage>
</organism>
<evidence type="ECO:0000256" key="1">
    <source>
        <dbReference type="SAM" id="Phobius"/>
    </source>
</evidence>
<dbReference type="EMBL" id="SMLH01000008">
    <property type="protein sequence ID" value="TDE28044.1"/>
    <property type="molecule type" value="Genomic_DNA"/>
</dbReference>
<accession>A0ABY2DPF0</accession>
<feature type="transmembrane region" description="Helical" evidence="1">
    <location>
        <begin position="6"/>
        <end position="25"/>
    </location>
</feature>
<keyword evidence="4" id="KW-1185">Reference proteome</keyword>
<dbReference type="RefSeq" id="WP_132071953.1">
    <property type="nucleotide sequence ID" value="NZ_SMLH01000008.1"/>
</dbReference>
<dbReference type="Proteomes" id="UP000294685">
    <property type="component" value="Unassembled WGS sequence"/>
</dbReference>
<name>A0ABY2DPF0_9FLAO</name>
<feature type="domain" description="Glycosyl transferase family 1" evidence="2">
    <location>
        <begin position="217"/>
        <end position="372"/>
    </location>
</feature>